<dbReference type="KEGG" id="cpy:Cphy_3746"/>
<dbReference type="PANTHER" id="PTHR11717">
    <property type="entry name" value="LOW MOLECULAR WEIGHT PROTEIN TYROSINE PHOSPHATASE"/>
    <property type="match status" value="1"/>
</dbReference>
<name>A9KKA2_LACP7</name>
<reference evidence="7" key="1">
    <citation type="submission" date="2007-11" db="EMBL/GenBank/DDBJ databases">
        <title>Complete genome sequence of Clostridium phytofermentans ISDg.</title>
        <authorList>
            <person name="Leschine S.B."/>
            <person name="Warnick T.A."/>
            <person name="Blanchard J.L."/>
            <person name="Schnell D.J."/>
            <person name="Petit E.L."/>
            <person name="LaTouf W.G."/>
            <person name="Copeland A."/>
            <person name="Lucas S."/>
            <person name="Lapidus A."/>
            <person name="Barry K."/>
            <person name="Glavina del Rio T."/>
            <person name="Dalin E."/>
            <person name="Tice H."/>
            <person name="Pitluck S."/>
            <person name="Kiss H."/>
            <person name="Brettin T."/>
            <person name="Bruce D."/>
            <person name="Detter J.C."/>
            <person name="Han C."/>
            <person name="Kuske C."/>
            <person name="Schmutz J."/>
            <person name="Larimer F."/>
            <person name="Land M."/>
            <person name="Hauser L."/>
            <person name="Kyrpides N."/>
            <person name="Kim E.A."/>
            <person name="Richardson P."/>
        </authorList>
    </citation>
    <scope>NUCLEOTIDE SEQUENCE [LARGE SCALE GENOMIC DNA]</scope>
    <source>
        <strain evidence="7">ATCC 700394 / DSM 18823 / ISDg</strain>
    </source>
</reference>
<feature type="active site" description="Proton donor" evidence="4">
    <location>
        <position position="120"/>
    </location>
</feature>
<dbReference type="InterPro" id="IPR023485">
    <property type="entry name" value="Ptyr_pPase"/>
</dbReference>
<dbReference type="SUPFAM" id="SSF52788">
    <property type="entry name" value="Phosphotyrosine protein phosphatases I"/>
    <property type="match status" value="1"/>
</dbReference>
<sequence length="151" mass="17379">MPRKYDKVIFVCTGNTCRSPMAEALLKNLIQEDEFEIRSRGLIVLFSEPINPKSEEVLKNHNIPIDGHTTKQFKASEVTESTLILTMTYKQKLKLMLDYGIESNIYSIKEYVGEIGDVVDPYGGTLLDYEECFEELALLVKKTMYQLMREV</sequence>
<dbReference type="Pfam" id="PF01451">
    <property type="entry name" value="LMWPc"/>
    <property type="match status" value="1"/>
</dbReference>
<dbReference type="InterPro" id="IPR036196">
    <property type="entry name" value="Ptyr_pPase_sf"/>
</dbReference>
<keyword evidence="3" id="KW-0904">Protein phosphatase</keyword>
<dbReference type="SMART" id="SM00226">
    <property type="entry name" value="LMWPc"/>
    <property type="match status" value="1"/>
</dbReference>
<feature type="active site" description="Nucleophile" evidence="4">
    <location>
        <position position="12"/>
    </location>
</feature>
<dbReference type="HOGENOM" id="CLU_071415_1_2_9"/>
<dbReference type="eggNOG" id="COG0394">
    <property type="taxonomic scope" value="Bacteria"/>
</dbReference>
<dbReference type="InterPro" id="IPR017867">
    <property type="entry name" value="Tyr_phospatase_low_mol_wt"/>
</dbReference>
<feature type="domain" description="Phosphotyrosine protein phosphatase I" evidence="5">
    <location>
        <begin position="6"/>
        <end position="146"/>
    </location>
</feature>
<evidence type="ECO:0000259" key="5">
    <source>
        <dbReference type="SMART" id="SM00226"/>
    </source>
</evidence>
<dbReference type="GO" id="GO:0004725">
    <property type="term" value="F:protein tyrosine phosphatase activity"/>
    <property type="evidence" value="ECO:0007669"/>
    <property type="project" value="InterPro"/>
</dbReference>
<dbReference type="InterPro" id="IPR050438">
    <property type="entry name" value="LMW_PTPase"/>
</dbReference>
<comment type="similarity">
    <text evidence="1">Belongs to the low molecular weight phosphotyrosine protein phosphatase family.</text>
</comment>
<keyword evidence="7" id="KW-1185">Reference proteome</keyword>
<evidence type="ECO:0000313" key="6">
    <source>
        <dbReference type="EMBL" id="ABX44093.1"/>
    </source>
</evidence>
<protein>
    <submittedName>
        <fullName evidence="6">Protein tyrosine phosphatase</fullName>
    </submittedName>
</protein>
<feature type="active site" evidence="4">
    <location>
        <position position="18"/>
    </location>
</feature>
<evidence type="ECO:0000256" key="4">
    <source>
        <dbReference type="PIRSR" id="PIRSR617867-1"/>
    </source>
</evidence>
<proteinExistence type="inferred from homology"/>
<evidence type="ECO:0000256" key="1">
    <source>
        <dbReference type="ARBA" id="ARBA00011063"/>
    </source>
</evidence>
<evidence type="ECO:0000313" key="7">
    <source>
        <dbReference type="Proteomes" id="UP000000370"/>
    </source>
</evidence>
<keyword evidence="2" id="KW-0378">Hydrolase</keyword>
<dbReference type="CDD" id="cd16344">
    <property type="entry name" value="LMWPAP"/>
    <property type="match status" value="1"/>
</dbReference>
<dbReference type="Gene3D" id="3.40.50.2300">
    <property type="match status" value="1"/>
</dbReference>
<dbReference type="PRINTS" id="PR00719">
    <property type="entry name" value="LMWPTPASE"/>
</dbReference>
<accession>A9KKA2</accession>
<organism evidence="6 7">
    <name type="scientific">Lachnoclostridium phytofermentans (strain ATCC 700394 / DSM 18823 / ISDg)</name>
    <name type="common">Clostridium phytofermentans</name>
    <dbReference type="NCBI Taxonomy" id="357809"/>
    <lineage>
        <taxon>Bacteria</taxon>
        <taxon>Bacillati</taxon>
        <taxon>Bacillota</taxon>
        <taxon>Clostridia</taxon>
        <taxon>Lachnospirales</taxon>
        <taxon>Lachnospiraceae</taxon>
    </lineage>
</organism>
<dbReference type="Proteomes" id="UP000000370">
    <property type="component" value="Chromosome"/>
</dbReference>
<evidence type="ECO:0000256" key="3">
    <source>
        <dbReference type="ARBA" id="ARBA00022912"/>
    </source>
</evidence>
<dbReference type="RefSeq" id="WP_012201741.1">
    <property type="nucleotide sequence ID" value="NC_010001.1"/>
</dbReference>
<dbReference type="EMBL" id="CP000885">
    <property type="protein sequence ID" value="ABX44093.1"/>
    <property type="molecule type" value="Genomic_DNA"/>
</dbReference>
<gene>
    <name evidence="6" type="ordered locus">Cphy_3746</name>
</gene>
<dbReference type="PANTHER" id="PTHR11717:SF31">
    <property type="entry name" value="LOW MOLECULAR WEIGHT PROTEIN-TYROSINE-PHOSPHATASE ETP-RELATED"/>
    <property type="match status" value="1"/>
</dbReference>
<dbReference type="STRING" id="357809.Cphy_3746"/>
<dbReference type="AlphaFoldDB" id="A9KKA2"/>
<evidence type="ECO:0000256" key="2">
    <source>
        <dbReference type="ARBA" id="ARBA00022801"/>
    </source>
</evidence>